<feature type="region of interest" description="Disordered" evidence="1">
    <location>
        <begin position="117"/>
        <end position="137"/>
    </location>
</feature>
<dbReference type="EMBL" id="JAAPAO010001377">
    <property type="protein sequence ID" value="KAF4649972.1"/>
    <property type="molecule type" value="Genomic_DNA"/>
</dbReference>
<reference evidence="2 3" key="1">
    <citation type="submission" date="2020-04" db="EMBL/GenBank/DDBJ databases">
        <title>Perkinsus chesapeaki whole genome sequence.</title>
        <authorList>
            <person name="Bogema D.R."/>
        </authorList>
    </citation>
    <scope>NUCLEOTIDE SEQUENCE [LARGE SCALE GENOMIC DNA]</scope>
    <source>
        <strain evidence="2">ATCC PRA-425</strain>
    </source>
</reference>
<dbReference type="OrthoDB" id="10308069at2759"/>
<proteinExistence type="predicted"/>
<sequence length="137" mass="15011">MPPYIGSAAAPCDISPLSMNDMSRHNDEDENPEQDLVADLSPNGPPSTRRAARRTPRERPSIAQSLDFTAAVMPVVPDDDMTLDERAQADEAVEDSNSSHSEIGLAIDMQEVSRVLESGSNVDSQEDNERYDFSMDT</sequence>
<name>A0A7J6KSW5_PERCH</name>
<dbReference type="AlphaFoldDB" id="A0A7J6KSW5"/>
<comment type="caution">
    <text evidence="2">The sequence shown here is derived from an EMBL/GenBank/DDBJ whole genome shotgun (WGS) entry which is preliminary data.</text>
</comment>
<protein>
    <submittedName>
        <fullName evidence="2">Uncharacterized protein</fullName>
    </submittedName>
</protein>
<evidence type="ECO:0000313" key="3">
    <source>
        <dbReference type="Proteomes" id="UP000591131"/>
    </source>
</evidence>
<dbReference type="Proteomes" id="UP000591131">
    <property type="component" value="Unassembled WGS sequence"/>
</dbReference>
<evidence type="ECO:0000256" key="1">
    <source>
        <dbReference type="SAM" id="MobiDB-lite"/>
    </source>
</evidence>
<feature type="compositionally biased region" description="Basic and acidic residues" evidence="1">
    <location>
        <begin position="127"/>
        <end position="137"/>
    </location>
</feature>
<keyword evidence="3" id="KW-1185">Reference proteome</keyword>
<evidence type="ECO:0000313" key="2">
    <source>
        <dbReference type="EMBL" id="KAF4649972.1"/>
    </source>
</evidence>
<gene>
    <name evidence="2" type="ORF">FOL47_001543</name>
</gene>
<organism evidence="2 3">
    <name type="scientific">Perkinsus chesapeaki</name>
    <name type="common">Clam parasite</name>
    <name type="synonym">Perkinsus andrewsi</name>
    <dbReference type="NCBI Taxonomy" id="330153"/>
    <lineage>
        <taxon>Eukaryota</taxon>
        <taxon>Sar</taxon>
        <taxon>Alveolata</taxon>
        <taxon>Perkinsozoa</taxon>
        <taxon>Perkinsea</taxon>
        <taxon>Perkinsida</taxon>
        <taxon>Perkinsidae</taxon>
        <taxon>Perkinsus</taxon>
    </lineage>
</organism>
<accession>A0A7J6KSW5</accession>
<feature type="region of interest" description="Disordered" evidence="1">
    <location>
        <begin position="1"/>
        <end position="65"/>
    </location>
</feature>